<organism evidence="1 2">
    <name type="scientific">Paenibacillus lycopersici</name>
    <dbReference type="NCBI Taxonomy" id="2704462"/>
    <lineage>
        <taxon>Bacteria</taxon>
        <taxon>Bacillati</taxon>
        <taxon>Bacillota</taxon>
        <taxon>Bacilli</taxon>
        <taxon>Bacillales</taxon>
        <taxon>Paenibacillaceae</taxon>
        <taxon>Paenibacillus</taxon>
    </lineage>
</organism>
<protein>
    <submittedName>
        <fullName evidence="1">Histidine phosphatase family protein</fullName>
    </submittedName>
</protein>
<keyword evidence="2" id="KW-1185">Reference proteome</keyword>
<dbReference type="PANTHER" id="PTHR48100">
    <property type="entry name" value="BROAD-SPECIFICITY PHOSPHATASE YOR283W-RELATED"/>
    <property type="match status" value="1"/>
</dbReference>
<dbReference type="InterPro" id="IPR029033">
    <property type="entry name" value="His_PPase_superfam"/>
</dbReference>
<name>A0A6C0FYD4_9BACL</name>
<evidence type="ECO:0000313" key="1">
    <source>
        <dbReference type="EMBL" id="QHT59220.1"/>
    </source>
</evidence>
<proteinExistence type="predicted"/>
<dbReference type="Gene3D" id="3.40.50.1240">
    <property type="entry name" value="Phosphoglycerate mutase-like"/>
    <property type="match status" value="1"/>
</dbReference>
<gene>
    <name evidence="1" type="ORF">GXP70_04040</name>
</gene>
<dbReference type="InterPro" id="IPR050275">
    <property type="entry name" value="PGM_Phosphatase"/>
</dbReference>
<dbReference type="RefSeq" id="WP_162355288.1">
    <property type="nucleotide sequence ID" value="NZ_CP048209.1"/>
</dbReference>
<dbReference type="GO" id="GO:0005737">
    <property type="term" value="C:cytoplasm"/>
    <property type="evidence" value="ECO:0007669"/>
    <property type="project" value="TreeGrafter"/>
</dbReference>
<reference evidence="1 2" key="1">
    <citation type="submission" date="2020-01" db="EMBL/GenBank/DDBJ databases">
        <title>Paenibacillus sp. nov., isolated from tomato rhizosphere.</title>
        <authorList>
            <person name="Weon H.-Y."/>
            <person name="Lee S.A."/>
        </authorList>
    </citation>
    <scope>NUCLEOTIDE SEQUENCE [LARGE SCALE GENOMIC DNA]</scope>
    <source>
        <strain evidence="1 2">12200R-189</strain>
    </source>
</reference>
<dbReference type="GO" id="GO:0016791">
    <property type="term" value="F:phosphatase activity"/>
    <property type="evidence" value="ECO:0007669"/>
    <property type="project" value="TreeGrafter"/>
</dbReference>
<dbReference type="CDD" id="cd07067">
    <property type="entry name" value="HP_PGM_like"/>
    <property type="match status" value="1"/>
</dbReference>
<dbReference type="InterPro" id="IPR013078">
    <property type="entry name" value="His_Pase_superF_clade-1"/>
</dbReference>
<evidence type="ECO:0000313" key="2">
    <source>
        <dbReference type="Proteomes" id="UP000476064"/>
    </source>
</evidence>
<dbReference type="EMBL" id="CP048209">
    <property type="protein sequence ID" value="QHT59220.1"/>
    <property type="molecule type" value="Genomic_DNA"/>
</dbReference>
<dbReference type="Proteomes" id="UP000476064">
    <property type="component" value="Chromosome"/>
</dbReference>
<dbReference type="SMART" id="SM00855">
    <property type="entry name" value="PGAM"/>
    <property type="match status" value="1"/>
</dbReference>
<dbReference type="AlphaFoldDB" id="A0A6C0FYD4"/>
<dbReference type="PANTHER" id="PTHR48100:SF59">
    <property type="entry name" value="ADENOSYLCOBALAMIN_ALPHA-RIBAZOLE PHOSPHATASE"/>
    <property type="match status" value="1"/>
</dbReference>
<sequence>MKTSVLLVRHAESSVHLGADRTRGLTDRGREDVLRLTAAFGGTNIDAVVSSPYLRAVLTVQGIADGRGLPVRLIEELRERELHGGDAILPRAAFLEAVANSFADPDAALPGGESFRAAQSRGVLAVQDIVRRYRGKTIVAGTHGSLMTMILRAYEERFDYAFWERLTMPDAYRMTFDGDKLIAVEREWNE</sequence>
<accession>A0A6C0FYD4</accession>
<dbReference type="KEGG" id="plyc:GXP70_04040"/>
<dbReference type="Pfam" id="PF00300">
    <property type="entry name" value="His_Phos_1"/>
    <property type="match status" value="1"/>
</dbReference>
<dbReference type="SUPFAM" id="SSF53254">
    <property type="entry name" value="Phosphoglycerate mutase-like"/>
    <property type="match status" value="1"/>
</dbReference>